<dbReference type="Pfam" id="PF00581">
    <property type="entry name" value="Rhodanese"/>
    <property type="match status" value="1"/>
</dbReference>
<dbReference type="PANTHER" id="PTHR43031">
    <property type="entry name" value="FAD-DEPENDENT OXIDOREDUCTASE"/>
    <property type="match status" value="1"/>
</dbReference>
<reference evidence="2 3" key="1">
    <citation type="submission" date="2017-06" db="EMBL/GenBank/DDBJ databases">
        <authorList>
            <consortium name="Pathogen Informatics"/>
        </authorList>
    </citation>
    <scope>NUCLEOTIDE SEQUENCE [LARGE SCALE GENOMIC DNA]</scope>
    <source>
        <strain evidence="2 3">NCTC11291</strain>
    </source>
</reference>
<evidence type="ECO:0000313" key="3">
    <source>
        <dbReference type="Proteomes" id="UP000215144"/>
    </source>
</evidence>
<dbReference type="CDD" id="cd00158">
    <property type="entry name" value="RHOD"/>
    <property type="match status" value="1"/>
</dbReference>
<evidence type="ECO:0000259" key="1">
    <source>
        <dbReference type="PROSITE" id="PS50206"/>
    </source>
</evidence>
<dbReference type="InterPro" id="IPR050229">
    <property type="entry name" value="GlpE_sulfurtransferase"/>
</dbReference>
<dbReference type="InterPro" id="IPR001763">
    <property type="entry name" value="Rhodanese-like_dom"/>
</dbReference>
<dbReference type="EC" id="2.8.1.1" evidence="2"/>
<gene>
    <name evidence="2" type="primary">glpE_2</name>
    <name evidence="2" type="ORF">SAMEA4504048_01988</name>
</gene>
<dbReference type="Proteomes" id="UP000215144">
    <property type="component" value="Chromosome 1"/>
</dbReference>
<dbReference type="InterPro" id="IPR036873">
    <property type="entry name" value="Rhodanese-like_dom_sf"/>
</dbReference>
<dbReference type="OrthoDB" id="9800872at2"/>
<dbReference type="KEGG" id="saco:SAME_01988"/>
<evidence type="ECO:0000313" key="2">
    <source>
        <dbReference type="EMBL" id="SNV45237.1"/>
    </source>
</evidence>
<protein>
    <submittedName>
        <fullName evidence="2">Rhodanese-like domain protein</fullName>
        <ecNumber evidence="2">2.8.1.1</ecNumber>
    </submittedName>
</protein>
<dbReference type="RefSeq" id="WP_095123462.1">
    <property type="nucleotide sequence ID" value="NZ_LT906454.1"/>
</dbReference>
<name>A0A239XEU2_STRAI</name>
<dbReference type="AlphaFoldDB" id="A0A239XEU2"/>
<dbReference type="InterPro" id="IPR001307">
    <property type="entry name" value="Thiosulphate_STrfase_CS"/>
</dbReference>
<feature type="domain" description="Rhodanese" evidence="1">
    <location>
        <begin position="15"/>
        <end position="95"/>
    </location>
</feature>
<dbReference type="EMBL" id="LT906454">
    <property type="protein sequence ID" value="SNV45237.1"/>
    <property type="molecule type" value="Genomic_DNA"/>
</dbReference>
<keyword evidence="2" id="KW-0808">Transferase</keyword>
<dbReference type="SMART" id="SM00450">
    <property type="entry name" value="RHOD"/>
    <property type="match status" value="1"/>
</dbReference>
<proteinExistence type="predicted"/>
<accession>A0A239XEU2</accession>
<dbReference type="PROSITE" id="PS50206">
    <property type="entry name" value="RHODANESE_3"/>
    <property type="match status" value="1"/>
</dbReference>
<dbReference type="PROSITE" id="PS00380">
    <property type="entry name" value="RHODANESE_1"/>
    <property type="match status" value="1"/>
</dbReference>
<organism evidence="2 3">
    <name type="scientific">Streptococcus acidominimus</name>
    <dbReference type="NCBI Taxonomy" id="1326"/>
    <lineage>
        <taxon>Bacteria</taxon>
        <taxon>Bacillati</taxon>
        <taxon>Bacillota</taxon>
        <taxon>Bacilli</taxon>
        <taxon>Lactobacillales</taxon>
        <taxon>Streptococcaceae</taxon>
        <taxon>Streptococcus</taxon>
    </lineage>
</organism>
<dbReference type="Gene3D" id="3.40.250.10">
    <property type="entry name" value="Rhodanese-like domain"/>
    <property type="match status" value="1"/>
</dbReference>
<sequence>MIKSLTVRQALSLIKDGELHLIDVREMNEYAGGHIPGAINLPLSQLADRFEDLSKDKTYYIICQSGMRSERACSFLENQGYDVINIQDGIKAWQGPLI</sequence>
<dbReference type="PANTHER" id="PTHR43031:SF17">
    <property type="entry name" value="SULFURTRANSFERASE YTWF-RELATED"/>
    <property type="match status" value="1"/>
</dbReference>
<dbReference type="GO" id="GO:0004792">
    <property type="term" value="F:thiosulfate-cyanide sulfurtransferase activity"/>
    <property type="evidence" value="ECO:0007669"/>
    <property type="project" value="UniProtKB-EC"/>
</dbReference>
<dbReference type="SUPFAM" id="SSF52821">
    <property type="entry name" value="Rhodanese/Cell cycle control phosphatase"/>
    <property type="match status" value="1"/>
</dbReference>